<name>A0A9N9D102_9GLOM</name>
<dbReference type="AlphaFoldDB" id="A0A9N9D102"/>
<keyword evidence="2" id="KW-1185">Reference proteome</keyword>
<evidence type="ECO:0000313" key="2">
    <source>
        <dbReference type="Proteomes" id="UP000789508"/>
    </source>
</evidence>
<evidence type="ECO:0000313" key="1">
    <source>
        <dbReference type="EMBL" id="CAG8622940.1"/>
    </source>
</evidence>
<proteinExistence type="predicted"/>
<comment type="caution">
    <text evidence="1">The sequence shown here is derived from an EMBL/GenBank/DDBJ whole genome shotgun (WGS) entry which is preliminary data.</text>
</comment>
<feature type="non-terminal residue" evidence="1">
    <location>
        <position position="1"/>
    </location>
</feature>
<organism evidence="1 2">
    <name type="scientific">Ambispora leptoticha</name>
    <dbReference type="NCBI Taxonomy" id="144679"/>
    <lineage>
        <taxon>Eukaryota</taxon>
        <taxon>Fungi</taxon>
        <taxon>Fungi incertae sedis</taxon>
        <taxon>Mucoromycota</taxon>
        <taxon>Glomeromycotina</taxon>
        <taxon>Glomeromycetes</taxon>
        <taxon>Archaeosporales</taxon>
        <taxon>Ambisporaceae</taxon>
        <taxon>Ambispora</taxon>
    </lineage>
</organism>
<dbReference type="Proteomes" id="UP000789508">
    <property type="component" value="Unassembled WGS sequence"/>
</dbReference>
<reference evidence="1" key="1">
    <citation type="submission" date="2021-06" db="EMBL/GenBank/DDBJ databases">
        <authorList>
            <person name="Kallberg Y."/>
            <person name="Tangrot J."/>
            <person name="Rosling A."/>
        </authorList>
    </citation>
    <scope>NUCLEOTIDE SEQUENCE</scope>
    <source>
        <strain evidence="1">FL130A</strain>
    </source>
</reference>
<gene>
    <name evidence="1" type="ORF">ALEPTO_LOCUS9043</name>
</gene>
<protein>
    <submittedName>
        <fullName evidence="1">8129_t:CDS:1</fullName>
    </submittedName>
</protein>
<sequence length="48" mass="5623">LVRYLKENEAWSYADFLNRRSSQQYILQIDGLLLTAPGPVDFYSKQKS</sequence>
<dbReference type="EMBL" id="CAJVPS010006221">
    <property type="protein sequence ID" value="CAG8622940.1"/>
    <property type="molecule type" value="Genomic_DNA"/>
</dbReference>
<accession>A0A9N9D102</accession>